<dbReference type="PATRIC" id="fig|280871.6.peg.951"/>
<gene>
    <name evidence="8" type="ORF">TL10_04650</name>
</gene>
<evidence type="ECO:0000256" key="6">
    <source>
        <dbReference type="SAM" id="MobiDB-lite"/>
    </source>
</evidence>
<keyword evidence="5 7" id="KW-0472">Membrane</keyword>
<comment type="caution">
    <text evidence="8">The sequence shown here is derived from an EMBL/GenBank/DDBJ whole genome shotgun (WGS) entry which is preliminary data.</text>
</comment>
<evidence type="ECO:0000256" key="5">
    <source>
        <dbReference type="ARBA" id="ARBA00023136"/>
    </source>
</evidence>
<comment type="similarity">
    <text evidence="2">Belongs to the autoinducer-2 exporter (AI-2E) (TC 2.A.86) family.</text>
</comment>
<feature type="region of interest" description="Disordered" evidence="6">
    <location>
        <begin position="387"/>
        <end position="409"/>
    </location>
</feature>
<dbReference type="STRING" id="280871.TL10_04650"/>
<name>A0A0D1LAY3_9MYCO</name>
<evidence type="ECO:0000256" key="2">
    <source>
        <dbReference type="ARBA" id="ARBA00009773"/>
    </source>
</evidence>
<dbReference type="InterPro" id="IPR002549">
    <property type="entry name" value="AI-2E-like"/>
</dbReference>
<evidence type="ECO:0000256" key="3">
    <source>
        <dbReference type="ARBA" id="ARBA00022692"/>
    </source>
</evidence>
<feature type="transmembrane region" description="Helical" evidence="7">
    <location>
        <begin position="64"/>
        <end position="88"/>
    </location>
</feature>
<keyword evidence="9" id="KW-1185">Reference proteome</keyword>
<sequence length="409" mass="43144">MDTDFTITQKRALAVATVIAVGFGAYFLRSQFMLVMVAGVVAYLFNPLFRRLSTRLSTGLSATLTLLAALVVVVVPISGAVAIGIVQISSMIRNVSDWVSRTDMGALGTRSLQAVNDLLARIPYLHDVTLTSESLQKWIITFAQRAGAWGLNVLQDAAGGLFGALAGAVIFLYVFISLLVNGDEVVLLIRRLNPLGEEVTDLYLAKMGAMVRGTVLGQFVIALAQGVAGAISIYIAGFHDGFFIFAILLSALSVIPLGGGIVSIPFGIGLALFGNVGGGLFVILFHILVVTNIDNVLRPILVPRAARLDSALMLLSVFSGIAMFGFLGLVIGPVLMIVVVTTISVYLAVYKGVPLSDPEPDEPRAPGRLSRLSAALWARMRRSQPATAVAVPAASPPPASDNPPAPPTH</sequence>
<evidence type="ECO:0000256" key="1">
    <source>
        <dbReference type="ARBA" id="ARBA00004141"/>
    </source>
</evidence>
<dbReference type="EMBL" id="JXST01000005">
    <property type="protein sequence ID" value="KIU17960.1"/>
    <property type="molecule type" value="Genomic_DNA"/>
</dbReference>
<keyword evidence="4 7" id="KW-1133">Transmembrane helix</keyword>
<feature type="transmembrane region" description="Helical" evidence="7">
    <location>
        <begin position="313"/>
        <end position="346"/>
    </location>
</feature>
<dbReference type="Pfam" id="PF01594">
    <property type="entry name" value="AI-2E_transport"/>
    <property type="match status" value="1"/>
</dbReference>
<feature type="compositionally biased region" description="Pro residues" evidence="6">
    <location>
        <begin position="394"/>
        <end position="409"/>
    </location>
</feature>
<proteinExistence type="inferred from homology"/>
<accession>A0A0D1LAY3</accession>
<dbReference type="GO" id="GO:0016020">
    <property type="term" value="C:membrane"/>
    <property type="evidence" value="ECO:0007669"/>
    <property type="project" value="UniProtKB-SubCell"/>
</dbReference>
<feature type="transmembrane region" description="Helical" evidence="7">
    <location>
        <begin position="270"/>
        <end position="293"/>
    </location>
</feature>
<evidence type="ECO:0000313" key="8">
    <source>
        <dbReference type="EMBL" id="KIU17960.1"/>
    </source>
</evidence>
<dbReference type="RefSeq" id="WP_043984709.1">
    <property type="nucleotide sequence ID" value="NZ_JXST01000005.1"/>
</dbReference>
<feature type="transmembrane region" description="Helical" evidence="7">
    <location>
        <begin position="161"/>
        <end position="181"/>
    </location>
</feature>
<feature type="transmembrane region" description="Helical" evidence="7">
    <location>
        <begin position="215"/>
        <end position="236"/>
    </location>
</feature>
<comment type="subcellular location">
    <subcellularLocation>
        <location evidence="1">Membrane</location>
        <topology evidence="1">Multi-pass membrane protein</topology>
    </subcellularLocation>
</comment>
<dbReference type="AlphaFoldDB" id="A0A0D1LAY3"/>
<evidence type="ECO:0000313" key="9">
    <source>
        <dbReference type="Proteomes" id="UP000032221"/>
    </source>
</evidence>
<evidence type="ECO:0000256" key="4">
    <source>
        <dbReference type="ARBA" id="ARBA00022989"/>
    </source>
</evidence>
<dbReference type="PANTHER" id="PTHR21716">
    <property type="entry name" value="TRANSMEMBRANE PROTEIN"/>
    <property type="match status" value="1"/>
</dbReference>
<feature type="transmembrane region" description="Helical" evidence="7">
    <location>
        <begin position="34"/>
        <end position="52"/>
    </location>
</feature>
<dbReference type="OrthoDB" id="5348369at2"/>
<evidence type="ECO:0000256" key="7">
    <source>
        <dbReference type="SAM" id="Phobius"/>
    </source>
</evidence>
<dbReference type="Proteomes" id="UP000032221">
    <property type="component" value="Unassembled WGS sequence"/>
</dbReference>
<keyword evidence="3 7" id="KW-0812">Transmembrane</keyword>
<organism evidence="8 9">
    <name type="scientific">Mycolicibacterium llatzerense</name>
    <dbReference type="NCBI Taxonomy" id="280871"/>
    <lineage>
        <taxon>Bacteria</taxon>
        <taxon>Bacillati</taxon>
        <taxon>Actinomycetota</taxon>
        <taxon>Actinomycetes</taxon>
        <taxon>Mycobacteriales</taxon>
        <taxon>Mycobacteriaceae</taxon>
        <taxon>Mycolicibacterium</taxon>
    </lineage>
</organism>
<dbReference type="PANTHER" id="PTHR21716:SF4">
    <property type="entry name" value="TRANSMEMBRANE PROTEIN 245"/>
    <property type="match status" value="1"/>
</dbReference>
<reference evidence="8 9" key="1">
    <citation type="submission" date="2015-01" db="EMBL/GenBank/DDBJ databases">
        <title>Genome sequence of Mycobacterium llatzerense and Mycobacterium immunogenum recovered from brain abscess.</title>
        <authorList>
            <person name="Greninger A.L."/>
            <person name="Langelier C."/>
            <person name="Cunningham G."/>
            <person name="Chiu C.Y."/>
            <person name="Miller S."/>
        </authorList>
    </citation>
    <scope>NUCLEOTIDE SEQUENCE [LARGE SCALE GENOMIC DNA]</scope>
    <source>
        <strain evidence="8 9">CLUC14</strain>
    </source>
</reference>
<feature type="transmembrane region" description="Helical" evidence="7">
    <location>
        <begin position="12"/>
        <end position="28"/>
    </location>
</feature>
<protein>
    <submittedName>
        <fullName evidence="8">Membrane protein</fullName>
    </submittedName>
</protein>
<feature type="transmembrane region" description="Helical" evidence="7">
    <location>
        <begin position="242"/>
        <end position="263"/>
    </location>
</feature>